<dbReference type="Proteomes" id="UP001150830">
    <property type="component" value="Unassembled WGS sequence"/>
</dbReference>
<dbReference type="PANTHER" id="PTHR12286:SF5">
    <property type="entry name" value="SACCHAROPINE DEHYDROGENASE-LIKE OXIDOREDUCTASE"/>
    <property type="match status" value="1"/>
</dbReference>
<dbReference type="RefSeq" id="WP_283172886.1">
    <property type="nucleotide sequence ID" value="NZ_JAPNOA010000018.1"/>
</dbReference>
<gene>
    <name evidence="2" type="ORF">OUO13_05720</name>
</gene>
<comment type="caution">
    <text evidence="2">The sequence shown here is derived from an EMBL/GenBank/DDBJ whole genome shotgun (WGS) entry which is preliminary data.</text>
</comment>
<dbReference type="AlphaFoldDB" id="A0A9X3EDF9"/>
<dbReference type="PANTHER" id="PTHR12286">
    <property type="entry name" value="SACCHAROPINE DEHYDROGENASE-LIKE OXIDOREDUCTASE"/>
    <property type="match status" value="1"/>
</dbReference>
<dbReference type="InterPro" id="IPR005097">
    <property type="entry name" value="Sacchrp_dh_NADP-bd"/>
</dbReference>
<dbReference type="Gene3D" id="3.40.50.720">
    <property type="entry name" value="NAD(P)-binding Rossmann-like Domain"/>
    <property type="match status" value="1"/>
</dbReference>
<dbReference type="GO" id="GO:0009247">
    <property type="term" value="P:glycolipid biosynthetic process"/>
    <property type="evidence" value="ECO:0007669"/>
    <property type="project" value="TreeGrafter"/>
</dbReference>
<dbReference type="GO" id="GO:0005886">
    <property type="term" value="C:plasma membrane"/>
    <property type="evidence" value="ECO:0007669"/>
    <property type="project" value="TreeGrafter"/>
</dbReference>
<dbReference type="EMBL" id="JAPNOA010000018">
    <property type="protein sequence ID" value="MCY0964675.1"/>
    <property type="molecule type" value="Genomic_DNA"/>
</dbReference>
<evidence type="ECO:0000259" key="1">
    <source>
        <dbReference type="Pfam" id="PF03435"/>
    </source>
</evidence>
<dbReference type="InterPro" id="IPR051276">
    <property type="entry name" value="Saccharopine_DH-like_oxidrdct"/>
</dbReference>
<dbReference type="InterPro" id="IPR036291">
    <property type="entry name" value="NAD(P)-bd_dom_sf"/>
</dbReference>
<organism evidence="2 3">
    <name type="scientific">Parathalassolituus penaei</name>
    <dbReference type="NCBI Taxonomy" id="2997323"/>
    <lineage>
        <taxon>Bacteria</taxon>
        <taxon>Pseudomonadati</taxon>
        <taxon>Pseudomonadota</taxon>
        <taxon>Gammaproteobacteria</taxon>
        <taxon>Oceanospirillales</taxon>
        <taxon>Oceanospirillaceae</taxon>
        <taxon>Parathalassolituus</taxon>
    </lineage>
</organism>
<proteinExistence type="predicted"/>
<dbReference type="Pfam" id="PF03435">
    <property type="entry name" value="Sacchrp_dh_NADP"/>
    <property type="match status" value="1"/>
</dbReference>
<sequence length="422" mass="47163">MSPQFDVILFGATSFVGTIISRYLASQYGNRGELRWAIAGRNPHRLRQLRIQLEDRYGHELADLSILEADASRYDQLLVLCRQTRVVISAVGPYALYGEPLVRACADAGIDYVDLTGEPHWIRQMQDRYHQRAQQTGARLIHSCGFDSIPSDMGVWFLQHQASSRFGYSCDQIEMRLSAGKGGFSGGTVASLLNLLTDMKRDPEIAAEMADPYSACPPGHGFRITQPDASLVRKHRPSGRWSMPFIMGPVNSRVVHRSNALRNGRYGRHFRYDEAVLTRSGPIAGLATHAITMGGKLFYSLLRWQPTRLLMQRFVLPKPGQGPDELQQENGFFDMHFYGYHNGEPAIRVRVAADRDPGYGATARMIGEAAVCLAKDYHLADGTKDESMSGWLTPASVFDMRLIERLQQNAGVKFEEIGGPVR</sequence>
<feature type="domain" description="Saccharopine dehydrogenase NADP binding" evidence="1">
    <location>
        <begin position="7"/>
        <end position="139"/>
    </location>
</feature>
<protein>
    <submittedName>
        <fullName evidence="2">Saccharopine dehydrogenase NADP-binding domain-containing protein</fullName>
    </submittedName>
</protein>
<evidence type="ECO:0000313" key="3">
    <source>
        <dbReference type="Proteomes" id="UP001150830"/>
    </source>
</evidence>
<accession>A0A9X3EDF9</accession>
<dbReference type="SUPFAM" id="SSF51735">
    <property type="entry name" value="NAD(P)-binding Rossmann-fold domains"/>
    <property type="match status" value="1"/>
</dbReference>
<keyword evidence="3" id="KW-1185">Reference proteome</keyword>
<reference evidence="2" key="1">
    <citation type="submission" date="2022-11" db="EMBL/GenBank/DDBJ databases">
        <title>Parathalassolutuus dongxingensis gen. nov., sp. nov., a novel member of family Oceanospirillaceae isolated from a coastal shrimp pond in Guangxi, China.</title>
        <authorList>
            <person name="Chen H."/>
        </authorList>
    </citation>
    <scope>NUCLEOTIDE SEQUENCE</scope>
    <source>
        <strain evidence="2">G-43</strain>
    </source>
</reference>
<evidence type="ECO:0000313" key="2">
    <source>
        <dbReference type="EMBL" id="MCY0964675.1"/>
    </source>
</evidence>
<name>A0A9X3EDF9_9GAMM</name>